<comment type="caution">
    <text evidence="1">The sequence shown here is derived from an EMBL/GenBank/DDBJ whole genome shotgun (WGS) entry which is preliminary data.</text>
</comment>
<proteinExistence type="predicted"/>
<dbReference type="SUPFAM" id="SSF51206">
    <property type="entry name" value="cAMP-binding domain-like"/>
    <property type="match status" value="1"/>
</dbReference>
<reference evidence="1 2" key="1">
    <citation type="submission" date="2019-05" db="EMBL/GenBank/DDBJ databases">
        <title>Dyadobacter AR-3-8 sp. nov., isolated from arctic soil.</title>
        <authorList>
            <person name="Chaudhary D.K."/>
        </authorList>
    </citation>
    <scope>NUCLEOTIDE SEQUENCE [LARGE SCALE GENOMIC DNA]</scope>
    <source>
        <strain evidence="1 2">AR-3-8</strain>
    </source>
</reference>
<protein>
    <submittedName>
        <fullName evidence="1">Crp/Fnr family transcriptional regulator</fullName>
    </submittedName>
</protein>
<dbReference type="AlphaFoldDB" id="A0A4U6CVC5"/>
<evidence type="ECO:0000313" key="1">
    <source>
        <dbReference type="EMBL" id="TKT88612.1"/>
    </source>
</evidence>
<dbReference type="InterPro" id="IPR018490">
    <property type="entry name" value="cNMP-bd_dom_sf"/>
</dbReference>
<sequence>MIEFIRTNYPSIELDDNISSDLASRTLTHRVAGRHRFLQPHHIQQSIFFIRTGVIRSYSLKRGLEFTDWIFSTGDIMLDTMSFFLEKEAGLFLETTSSSVVFEIQKKDFQYLYEKYSIFKEIIDHSLFELDKRKKEHTHDLSVLTGFERYQKFMTFQAHLDGNIQGNHLAPYLGVTADHLTKIKKLFSS</sequence>
<dbReference type="InterPro" id="IPR014710">
    <property type="entry name" value="RmlC-like_jellyroll"/>
</dbReference>
<dbReference type="RefSeq" id="WP_137343149.1">
    <property type="nucleotide sequence ID" value="NZ_BSQH01000012.1"/>
</dbReference>
<keyword evidence="2" id="KW-1185">Reference proteome</keyword>
<dbReference type="Proteomes" id="UP000304900">
    <property type="component" value="Unassembled WGS sequence"/>
</dbReference>
<evidence type="ECO:0000313" key="2">
    <source>
        <dbReference type="Proteomes" id="UP000304900"/>
    </source>
</evidence>
<dbReference type="Gene3D" id="2.60.120.10">
    <property type="entry name" value="Jelly Rolls"/>
    <property type="match status" value="1"/>
</dbReference>
<dbReference type="EMBL" id="SZVO01000015">
    <property type="protein sequence ID" value="TKT88612.1"/>
    <property type="molecule type" value="Genomic_DNA"/>
</dbReference>
<gene>
    <name evidence="1" type="ORF">FDK13_27085</name>
</gene>
<accession>A0A4U6CVC5</accession>
<organism evidence="1 2">
    <name type="scientific">Dyadobacter frigoris</name>
    <dbReference type="NCBI Taxonomy" id="2576211"/>
    <lineage>
        <taxon>Bacteria</taxon>
        <taxon>Pseudomonadati</taxon>
        <taxon>Bacteroidota</taxon>
        <taxon>Cytophagia</taxon>
        <taxon>Cytophagales</taxon>
        <taxon>Spirosomataceae</taxon>
        <taxon>Dyadobacter</taxon>
    </lineage>
</organism>
<dbReference type="OrthoDB" id="943826at2"/>
<name>A0A4U6CVC5_9BACT</name>